<evidence type="ECO:0000256" key="1">
    <source>
        <dbReference type="ARBA" id="ARBA00002001"/>
    </source>
</evidence>
<name>A0A8H7CGI1_9AGAR</name>
<comment type="similarity">
    <text evidence="4 10">Belongs to the histone H4 family.</text>
</comment>
<keyword evidence="6 10" id="KW-0158">Chromosome</keyword>
<dbReference type="Pfam" id="PF02969">
    <property type="entry name" value="TAF"/>
    <property type="match status" value="1"/>
</dbReference>
<evidence type="ECO:0000313" key="13">
    <source>
        <dbReference type="Proteomes" id="UP000620124"/>
    </source>
</evidence>
<dbReference type="Proteomes" id="UP000620124">
    <property type="component" value="Unassembled WGS sequence"/>
</dbReference>
<evidence type="ECO:0000256" key="8">
    <source>
        <dbReference type="ARBA" id="ARBA00023242"/>
    </source>
</evidence>
<evidence type="ECO:0000256" key="4">
    <source>
        <dbReference type="ARBA" id="ARBA00006564"/>
    </source>
</evidence>
<proteinExistence type="inferred from homology"/>
<dbReference type="InterPro" id="IPR004823">
    <property type="entry name" value="TAF_TATA-bd_Histone-like_dom"/>
</dbReference>
<keyword evidence="13" id="KW-1185">Reference proteome</keyword>
<dbReference type="SUPFAM" id="SSF47113">
    <property type="entry name" value="Histone-fold"/>
    <property type="match status" value="1"/>
</dbReference>
<accession>A0A8H7CGI1</accession>
<comment type="subunit">
    <text evidence="5 10">The nucleosome is a histone octamer containing two molecules each of H2A, H2B, H3 and H4 assembled in one H3-H4 heterotetramer and two H2A-H2B heterodimers. The octamer wraps approximately 147 bp of DNA.</text>
</comment>
<dbReference type="InterPro" id="IPR009072">
    <property type="entry name" value="Histone-fold"/>
</dbReference>
<dbReference type="PANTHER" id="PTHR10484">
    <property type="entry name" value="HISTONE H4"/>
    <property type="match status" value="1"/>
</dbReference>
<feature type="domain" description="TATA box binding protein associated factor (TAF) histone-like fold" evidence="11">
    <location>
        <begin position="37"/>
        <end position="92"/>
    </location>
</feature>
<dbReference type="InterPro" id="IPR001951">
    <property type="entry name" value="Histone_H4"/>
</dbReference>
<dbReference type="SMART" id="SM00417">
    <property type="entry name" value="H4"/>
    <property type="match status" value="1"/>
</dbReference>
<evidence type="ECO:0000313" key="12">
    <source>
        <dbReference type="EMBL" id="KAF7334618.1"/>
    </source>
</evidence>
<comment type="subcellular location">
    <subcellularLocation>
        <location evidence="3">Chromosome</location>
    </subcellularLocation>
    <subcellularLocation>
        <location evidence="2">Nucleus</location>
    </subcellularLocation>
</comment>
<sequence>MTGRGKGGKGLGKGGAKRRHKIFRDIIQGVTRPATRRLARRGGVKRISGIVYQETRGALKIYLEDVIRNSVTYTEHARRKTVTALDVVHALKRSGAPLYGFGG</sequence>
<dbReference type="GO" id="GO:0003677">
    <property type="term" value="F:DNA binding"/>
    <property type="evidence" value="ECO:0007669"/>
    <property type="project" value="UniProtKB-KW"/>
</dbReference>
<organism evidence="12 13">
    <name type="scientific">Mycena venus</name>
    <dbReference type="NCBI Taxonomy" id="2733690"/>
    <lineage>
        <taxon>Eukaryota</taxon>
        <taxon>Fungi</taxon>
        <taxon>Dikarya</taxon>
        <taxon>Basidiomycota</taxon>
        <taxon>Agaricomycotina</taxon>
        <taxon>Agaricomycetes</taxon>
        <taxon>Agaricomycetidae</taxon>
        <taxon>Agaricales</taxon>
        <taxon>Marasmiineae</taxon>
        <taxon>Mycenaceae</taxon>
        <taxon>Mycena</taxon>
    </lineage>
</organism>
<evidence type="ECO:0000256" key="7">
    <source>
        <dbReference type="ARBA" id="ARBA00023125"/>
    </source>
</evidence>
<evidence type="ECO:0000256" key="3">
    <source>
        <dbReference type="ARBA" id="ARBA00004286"/>
    </source>
</evidence>
<dbReference type="GO" id="GO:0030527">
    <property type="term" value="F:structural constituent of chromatin"/>
    <property type="evidence" value="ECO:0007669"/>
    <property type="project" value="InterPro"/>
</dbReference>
<keyword evidence="8 10" id="KW-0539">Nucleus</keyword>
<evidence type="ECO:0000256" key="6">
    <source>
        <dbReference type="ARBA" id="ARBA00022454"/>
    </source>
</evidence>
<gene>
    <name evidence="12" type="ORF">MVEN_02292000</name>
</gene>
<dbReference type="GO" id="GO:0005634">
    <property type="term" value="C:nucleus"/>
    <property type="evidence" value="ECO:0007669"/>
    <property type="project" value="UniProtKB-SubCell"/>
</dbReference>
<dbReference type="EMBL" id="JACAZI010000026">
    <property type="protein sequence ID" value="KAF7334618.1"/>
    <property type="molecule type" value="Genomic_DNA"/>
</dbReference>
<protein>
    <recommendedName>
        <fullName evidence="10">Histone H4</fullName>
    </recommendedName>
</protein>
<dbReference type="OrthoDB" id="2532770at2759"/>
<comment type="function">
    <text evidence="1 10">Core component of nucleosome. Nucleosomes wrap and compact DNA into chromatin, limiting DNA accessibility to the cellular machineries which require DNA as a template. Histones thereby play a central role in transcription regulation, DNA repair, DNA replication and chromosomal stability. DNA accessibility is regulated via a complex set of post-translational modifications of histones, also called histone code, and nucleosome remodeling.</text>
</comment>
<keyword evidence="7 10" id="KW-0238">DNA-binding</keyword>
<dbReference type="GO" id="GO:0000786">
    <property type="term" value="C:nucleosome"/>
    <property type="evidence" value="ECO:0007669"/>
    <property type="project" value="UniProtKB-KW"/>
</dbReference>
<reference evidence="12" key="1">
    <citation type="submission" date="2020-05" db="EMBL/GenBank/DDBJ databases">
        <title>Mycena genomes resolve the evolution of fungal bioluminescence.</title>
        <authorList>
            <person name="Tsai I.J."/>
        </authorList>
    </citation>
    <scope>NUCLEOTIDE SEQUENCE</scope>
    <source>
        <strain evidence="12">CCC161011</strain>
    </source>
</reference>
<evidence type="ECO:0000259" key="11">
    <source>
        <dbReference type="Pfam" id="PF02969"/>
    </source>
</evidence>
<dbReference type="Gene3D" id="1.10.20.10">
    <property type="entry name" value="Histone, subunit A"/>
    <property type="match status" value="1"/>
</dbReference>
<dbReference type="PRINTS" id="PR00623">
    <property type="entry name" value="HISTONEH4"/>
</dbReference>
<dbReference type="AlphaFoldDB" id="A0A8H7CGI1"/>
<keyword evidence="9 10" id="KW-0544">Nucleosome core</keyword>
<evidence type="ECO:0000256" key="5">
    <source>
        <dbReference type="ARBA" id="ARBA00011538"/>
    </source>
</evidence>
<evidence type="ECO:0000256" key="10">
    <source>
        <dbReference type="RuleBase" id="RU000528"/>
    </source>
</evidence>
<dbReference type="FunFam" id="1.10.20.10:FF:000012">
    <property type="entry name" value="Histone H4"/>
    <property type="match status" value="1"/>
</dbReference>
<evidence type="ECO:0000256" key="2">
    <source>
        <dbReference type="ARBA" id="ARBA00004123"/>
    </source>
</evidence>
<comment type="caution">
    <text evidence="12">The sequence shown here is derived from an EMBL/GenBank/DDBJ whole genome shotgun (WGS) entry which is preliminary data.</text>
</comment>
<dbReference type="CDD" id="cd22912">
    <property type="entry name" value="HFD_H4"/>
    <property type="match status" value="1"/>
</dbReference>
<evidence type="ECO:0000256" key="9">
    <source>
        <dbReference type="ARBA" id="ARBA00023269"/>
    </source>
</evidence>
<dbReference type="GO" id="GO:0046982">
    <property type="term" value="F:protein heterodimerization activity"/>
    <property type="evidence" value="ECO:0007669"/>
    <property type="project" value="InterPro"/>
</dbReference>